<feature type="domain" description="F-box" evidence="2">
    <location>
        <begin position="44"/>
        <end position="102"/>
    </location>
</feature>
<dbReference type="AlphaFoldDB" id="A0A166AAM6"/>
<dbReference type="Proteomes" id="UP000076798">
    <property type="component" value="Unassembled WGS sequence"/>
</dbReference>
<accession>A0A166AAM6</accession>
<dbReference type="Gene3D" id="1.20.1280.50">
    <property type="match status" value="1"/>
</dbReference>
<gene>
    <name evidence="3" type="ORF">SISSUDRAFT_1131343</name>
</gene>
<name>A0A166AAM6_9AGAM</name>
<dbReference type="OrthoDB" id="3365698at2759"/>
<dbReference type="InterPro" id="IPR001810">
    <property type="entry name" value="F-box_dom"/>
</dbReference>
<evidence type="ECO:0000313" key="4">
    <source>
        <dbReference type="Proteomes" id="UP000076798"/>
    </source>
</evidence>
<evidence type="ECO:0000259" key="2">
    <source>
        <dbReference type="Pfam" id="PF12937"/>
    </source>
</evidence>
<evidence type="ECO:0000256" key="1">
    <source>
        <dbReference type="SAM" id="MobiDB-lite"/>
    </source>
</evidence>
<organism evidence="3 4">
    <name type="scientific">Sistotremastrum suecicum HHB10207 ss-3</name>
    <dbReference type="NCBI Taxonomy" id="1314776"/>
    <lineage>
        <taxon>Eukaryota</taxon>
        <taxon>Fungi</taxon>
        <taxon>Dikarya</taxon>
        <taxon>Basidiomycota</taxon>
        <taxon>Agaricomycotina</taxon>
        <taxon>Agaricomycetes</taxon>
        <taxon>Sistotremastrales</taxon>
        <taxon>Sistotremastraceae</taxon>
        <taxon>Sistotremastrum</taxon>
    </lineage>
</organism>
<evidence type="ECO:0000313" key="3">
    <source>
        <dbReference type="EMBL" id="KZT35146.1"/>
    </source>
</evidence>
<protein>
    <recommendedName>
        <fullName evidence="2">F-box domain-containing protein</fullName>
    </recommendedName>
</protein>
<sequence length="627" mass="70545">MSSQVSSGTSFEPINDPDSLTGSETALVTRKSQQRSSPLAFSFPSEILSLIFECSHQDAFQSQAAPLDAFRSLQHVLNLTHVCSRWRDIALADPLLWSTIVLTWPDEVVDVFVKRCNATGLRLFLNMFDGDKNFFYADAMLPAGKLKSIGNRITENVRSIVTLDLALSVYELDSSLGSKDEDDAEFSLGQMCSPFLNAKAPSLRNFFLSMEGEPEDSHFFVDELFLHHAPNLKTLQLYGTDIRLSRASFPDLTSLSLGISGPHGFLYPLQDIPSVLSQFPRLETLVLEHHSEYLSPAETEALCDYSISSSHTVLQHMGSMTFEGLRGDQIIYILEHLECPSLQTFCTSLSFDQAAETPFPRFPAWMHKIFKDVRRLDLYLVNQGFDIEFANGTPAKSFSWEILYTGLPHSAPDTCLELCLDLFPLLNPEILRFRGAFDLLTLNEPSMHIWRSILSCFSRLNTIIADHRTRIENLIEVLAEIELVCPTLQELDIRGARFIGKRLHRMLVQRRACGGGIRRLNIDMKDCEIYDAERSETTLQAVNAGAITFDPAYGPKDLVEVFSGDVRFLQHDSIPPVPKFPAPGPSFFSDSSFSGLLGSLDDFPEDFNSFDDINFDRDFDAWLNREP</sequence>
<dbReference type="InterPro" id="IPR032675">
    <property type="entry name" value="LRR_dom_sf"/>
</dbReference>
<dbReference type="SUPFAM" id="SSF52047">
    <property type="entry name" value="RNI-like"/>
    <property type="match status" value="1"/>
</dbReference>
<keyword evidence="4" id="KW-1185">Reference proteome</keyword>
<proteinExistence type="predicted"/>
<dbReference type="Pfam" id="PF12937">
    <property type="entry name" value="F-box-like"/>
    <property type="match status" value="1"/>
</dbReference>
<dbReference type="STRING" id="1314776.A0A166AAM6"/>
<feature type="region of interest" description="Disordered" evidence="1">
    <location>
        <begin position="1"/>
        <end position="31"/>
    </location>
</feature>
<dbReference type="Gene3D" id="3.80.10.10">
    <property type="entry name" value="Ribonuclease Inhibitor"/>
    <property type="match status" value="1"/>
</dbReference>
<dbReference type="EMBL" id="KV428151">
    <property type="protein sequence ID" value="KZT35146.1"/>
    <property type="molecule type" value="Genomic_DNA"/>
</dbReference>
<reference evidence="3 4" key="1">
    <citation type="journal article" date="2016" name="Mol. Biol. Evol.">
        <title>Comparative Genomics of Early-Diverging Mushroom-Forming Fungi Provides Insights into the Origins of Lignocellulose Decay Capabilities.</title>
        <authorList>
            <person name="Nagy L.G."/>
            <person name="Riley R."/>
            <person name="Tritt A."/>
            <person name="Adam C."/>
            <person name="Daum C."/>
            <person name="Floudas D."/>
            <person name="Sun H."/>
            <person name="Yadav J.S."/>
            <person name="Pangilinan J."/>
            <person name="Larsson K.H."/>
            <person name="Matsuura K."/>
            <person name="Barry K."/>
            <person name="Labutti K."/>
            <person name="Kuo R."/>
            <person name="Ohm R.A."/>
            <person name="Bhattacharya S.S."/>
            <person name="Shirouzu T."/>
            <person name="Yoshinaga Y."/>
            <person name="Martin F.M."/>
            <person name="Grigoriev I.V."/>
            <person name="Hibbett D.S."/>
        </authorList>
    </citation>
    <scope>NUCLEOTIDE SEQUENCE [LARGE SCALE GENOMIC DNA]</scope>
    <source>
        <strain evidence="3 4">HHB10207 ss-3</strain>
    </source>
</reference>